<gene>
    <name evidence="3" type="ORF">FIBSPDRAFT_225486</name>
</gene>
<protein>
    <submittedName>
        <fullName evidence="3">Uncharacterized protein</fullName>
    </submittedName>
</protein>
<evidence type="ECO:0000256" key="1">
    <source>
        <dbReference type="ARBA" id="ARBA00035112"/>
    </source>
</evidence>
<proteinExistence type="inferred from homology"/>
<reference evidence="3 4" key="1">
    <citation type="journal article" date="2016" name="Mol. Biol. Evol.">
        <title>Comparative Genomics of Early-Diverging Mushroom-Forming Fungi Provides Insights into the Origins of Lignocellulose Decay Capabilities.</title>
        <authorList>
            <person name="Nagy L.G."/>
            <person name="Riley R."/>
            <person name="Tritt A."/>
            <person name="Adam C."/>
            <person name="Daum C."/>
            <person name="Floudas D."/>
            <person name="Sun H."/>
            <person name="Yadav J.S."/>
            <person name="Pangilinan J."/>
            <person name="Larsson K.H."/>
            <person name="Matsuura K."/>
            <person name="Barry K."/>
            <person name="Labutti K."/>
            <person name="Kuo R."/>
            <person name="Ohm R.A."/>
            <person name="Bhattacharya S.S."/>
            <person name="Shirouzu T."/>
            <person name="Yoshinaga Y."/>
            <person name="Martin F.M."/>
            <person name="Grigoriev I.V."/>
            <person name="Hibbett D.S."/>
        </authorList>
    </citation>
    <scope>NUCLEOTIDE SEQUENCE [LARGE SCALE GENOMIC DNA]</scope>
    <source>
        <strain evidence="3 4">CBS 109695</strain>
    </source>
</reference>
<evidence type="ECO:0000313" key="4">
    <source>
        <dbReference type="Proteomes" id="UP000076532"/>
    </source>
</evidence>
<dbReference type="Proteomes" id="UP000076532">
    <property type="component" value="Unassembled WGS sequence"/>
</dbReference>
<comment type="similarity">
    <text evidence="1">Belongs to the ustYa family.</text>
</comment>
<feature type="transmembrane region" description="Helical" evidence="2">
    <location>
        <begin position="47"/>
        <end position="66"/>
    </location>
</feature>
<dbReference type="Pfam" id="PF11807">
    <property type="entry name" value="UstYa"/>
    <property type="match status" value="1"/>
</dbReference>
<sequence length="145" mass="16510">MARQSFEAEHRRPLLLDPNFDGDLDSEKPAEDRPLLKCTSCLRRQPFIFVSALLLLSVLVNLGQALSAHWASGRFTALGMGIRPDESYSPACDAVEYELRKFSRARWMTPWHGPPSDAVDDAWEALYNFGVSKIPKSVRYRPRCR</sequence>
<keyword evidence="2" id="KW-0472">Membrane</keyword>
<keyword evidence="2" id="KW-1133">Transmembrane helix</keyword>
<dbReference type="EMBL" id="KV417500">
    <property type="protein sequence ID" value="KZP29116.1"/>
    <property type="molecule type" value="Genomic_DNA"/>
</dbReference>
<evidence type="ECO:0000313" key="3">
    <source>
        <dbReference type="EMBL" id="KZP29116.1"/>
    </source>
</evidence>
<dbReference type="AlphaFoldDB" id="A0A166S7T7"/>
<organism evidence="3 4">
    <name type="scientific">Athelia psychrophila</name>
    <dbReference type="NCBI Taxonomy" id="1759441"/>
    <lineage>
        <taxon>Eukaryota</taxon>
        <taxon>Fungi</taxon>
        <taxon>Dikarya</taxon>
        <taxon>Basidiomycota</taxon>
        <taxon>Agaricomycotina</taxon>
        <taxon>Agaricomycetes</taxon>
        <taxon>Agaricomycetidae</taxon>
        <taxon>Atheliales</taxon>
        <taxon>Atheliaceae</taxon>
        <taxon>Athelia</taxon>
    </lineage>
</organism>
<keyword evidence="2" id="KW-0812">Transmembrane</keyword>
<keyword evidence="4" id="KW-1185">Reference proteome</keyword>
<dbReference type="OrthoDB" id="3687641at2759"/>
<accession>A0A166S7T7</accession>
<evidence type="ECO:0000256" key="2">
    <source>
        <dbReference type="SAM" id="Phobius"/>
    </source>
</evidence>
<name>A0A166S7T7_9AGAM</name>
<dbReference type="InterPro" id="IPR021765">
    <property type="entry name" value="UstYa-like"/>
</dbReference>
<dbReference type="GO" id="GO:0043386">
    <property type="term" value="P:mycotoxin biosynthetic process"/>
    <property type="evidence" value="ECO:0007669"/>
    <property type="project" value="InterPro"/>
</dbReference>